<feature type="compositionally biased region" description="Basic and acidic residues" evidence="1">
    <location>
        <begin position="200"/>
        <end position="211"/>
    </location>
</feature>
<feature type="compositionally biased region" description="Basic and acidic residues" evidence="1">
    <location>
        <begin position="33"/>
        <end position="59"/>
    </location>
</feature>
<reference evidence="2" key="2">
    <citation type="submission" date="2014-07" db="EMBL/GenBank/DDBJ databases">
        <authorList>
            <person name="Hull J."/>
        </authorList>
    </citation>
    <scope>NUCLEOTIDE SEQUENCE</scope>
</reference>
<dbReference type="EMBL" id="GBHO01010775">
    <property type="protein sequence ID" value="JAG32829.1"/>
    <property type="molecule type" value="Transcribed_RNA"/>
</dbReference>
<gene>
    <name evidence="2" type="ORF">CM83_38899</name>
</gene>
<evidence type="ECO:0000313" key="2">
    <source>
        <dbReference type="EMBL" id="JAG32829.1"/>
    </source>
</evidence>
<name>A0A0A9YKV6_LYGHE</name>
<feature type="non-terminal residue" evidence="2">
    <location>
        <position position="350"/>
    </location>
</feature>
<feature type="compositionally biased region" description="Basic and acidic residues" evidence="1">
    <location>
        <begin position="324"/>
        <end position="333"/>
    </location>
</feature>
<sequence length="350" mass="38905">QVIEELERKLKAREAAEVVAIQEVVTAQICREDVKEVSRRSSREASEDRSSKRSSREIEGATPKRSSNEIEDVGPKSRSSWETEDAVSKRSSREVEDTTSKRSSKETDGVASNRSSRETEDAASKRSSKELDVRLDNASKRSSREMSEGTRSPQTEELSLLKKELSAGSKISSQPSKEETEEKRSSESEMEVPSVSGESKPADECDEERKGLFHQTESVEEELPYIPTTLPQERSVAVPIIPVSQRVSEVRTCPVDRPRSTTPIQPSNLDEYAASHDSSSTSKLSKTEKMQITLPRIDSMGRRNSAGRPKPWTQFAEEAIGSPKESRKVREEPPNESQTVPPPLPPRGAP</sequence>
<feature type="compositionally biased region" description="Basic and acidic residues" evidence="1">
    <location>
        <begin position="73"/>
        <end position="108"/>
    </location>
</feature>
<evidence type="ECO:0000256" key="1">
    <source>
        <dbReference type="SAM" id="MobiDB-lite"/>
    </source>
</evidence>
<reference evidence="2" key="1">
    <citation type="journal article" date="2014" name="PLoS ONE">
        <title>Transcriptome-Based Identification of ABC Transporters in the Western Tarnished Plant Bug Lygus hesperus.</title>
        <authorList>
            <person name="Hull J.J."/>
            <person name="Chaney K."/>
            <person name="Geib S.M."/>
            <person name="Fabrick J.A."/>
            <person name="Brent C.S."/>
            <person name="Walsh D."/>
            <person name="Lavine L.C."/>
        </authorList>
    </citation>
    <scope>NUCLEOTIDE SEQUENCE</scope>
</reference>
<protein>
    <submittedName>
        <fullName evidence="2">Uncharacterized protein</fullName>
    </submittedName>
</protein>
<proteinExistence type="predicted"/>
<accession>A0A0A9YKV6</accession>
<feature type="compositionally biased region" description="Pro residues" evidence="1">
    <location>
        <begin position="340"/>
        <end position="350"/>
    </location>
</feature>
<feature type="region of interest" description="Disordered" evidence="1">
    <location>
        <begin position="248"/>
        <end position="350"/>
    </location>
</feature>
<feature type="compositionally biased region" description="Basic and acidic residues" evidence="1">
    <location>
        <begin position="115"/>
        <end position="148"/>
    </location>
</feature>
<feature type="non-terminal residue" evidence="2">
    <location>
        <position position="1"/>
    </location>
</feature>
<dbReference type="AlphaFoldDB" id="A0A0A9YKV6"/>
<organism evidence="2">
    <name type="scientific">Lygus hesperus</name>
    <name type="common">Western plant bug</name>
    <dbReference type="NCBI Taxonomy" id="30085"/>
    <lineage>
        <taxon>Eukaryota</taxon>
        <taxon>Metazoa</taxon>
        <taxon>Ecdysozoa</taxon>
        <taxon>Arthropoda</taxon>
        <taxon>Hexapoda</taxon>
        <taxon>Insecta</taxon>
        <taxon>Pterygota</taxon>
        <taxon>Neoptera</taxon>
        <taxon>Paraneoptera</taxon>
        <taxon>Hemiptera</taxon>
        <taxon>Heteroptera</taxon>
        <taxon>Panheteroptera</taxon>
        <taxon>Cimicomorpha</taxon>
        <taxon>Miridae</taxon>
        <taxon>Mirini</taxon>
        <taxon>Lygus</taxon>
    </lineage>
</organism>
<feature type="compositionally biased region" description="Basic and acidic residues" evidence="1">
    <location>
        <begin position="176"/>
        <end position="187"/>
    </location>
</feature>
<feature type="region of interest" description="Disordered" evidence="1">
    <location>
        <begin position="33"/>
        <end position="227"/>
    </location>
</feature>